<dbReference type="STRING" id="6210.W6U2V1"/>
<dbReference type="AlphaFoldDB" id="W6U2V1"/>
<dbReference type="PROSITE" id="PS50280">
    <property type="entry name" value="SET"/>
    <property type="match status" value="1"/>
</dbReference>
<proteinExistence type="predicted"/>
<evidence type="ECO:0000256" key="7">
    <source>
        <dbReference type="SAM" id="MobiDB-lite"/>
    </source>
</evidence>
<keyword evidence="6" id="KW-0449">Lipoprotein</keyword>
<dbReference type="SMART" id="SM00317">
    <property type="entry name" value="SET"/>
    <property type="match status" value="1"/>
</dbReference>
<evidence type="ECO:0000256" key="3">
    <source>
        <dbReference type="ARBA" id="ARBA00022691"/>
    </source>
</evidence>
<dbReference type="PANTHER" id="PTHR46402">
    <property type="entry name" value="SET AND MYND DOMAIN-CONTAINING PROTEIN 5"/>
    <property type="match status" value="1"/>
</dbReference>
<dbReference type="InterPro" id="IPR031632">
    <property type="entry name" value="SVIP"/>
</dbReference>
<evidence type="ECO:0000259" key="8">
    <source>
        <dbReference type="PROSITE" id="PS50280"/>
    </source>
</evidence>
<reference evidence="9 10" key="1">
    <citation type="journal article" date="2013" name="Nat. Genet.">
        <title>The genome of the hydatid tapeworm Echinococcus granulosus.</title>
        <authorList>
            <person name="Zheng H."/>
            <person name="Zhang W."/>
            <person name="Zhang L."/>
            <person name="Zhang Z."/>
            <person name="Li J."/>
            <person name="Lu G."/>
            <person name="Zhu Y."/>
            <person name="Wang Y."/>
            <person name="Huang Y."/>
            <person name="Liu J."/>
            <person name="Kang H."/>
            <person name="Chen J."/>
            <person name="Wang L."/>
            <person name="Chen A."/>
            <person name="Yu S."/>
            <person name="Gao Z."/>
            <person name="Jin L."/>
            <person name="Gu W."/>
            <person name="Wang Z."/>
            <person name="Zhao L."/>
            <person name="Shi B."/>
            <person name="Wen H."/>
            <person name="Lin R."/>
            <person name="Jones M.K."/>
            <person name="Brejova B."/>
            <person name="Vinar T."/>
            <person name="Zhao G."/>
            <person name="McManus D.P."/>
            <person name="Chen Z."/>
            <person name="Zhou Y."/>
            <person name="Wang S."/>
        </authorList>
    </citation>
    <scope>NUCLEOTIDE SEQUENCE [LARGE SCALE GENOMIC DNA]</scope>
</reference>
<evidence type="ECO:0000313" key="10">
    <source>
        <dbReference type="Proteomes" id="UP000019149"/>
    </source>
</evidence>
<dbReference type="CTD" id="36345954"/>
<evidence type="ECO:0000256" key="4">
    <source>
        <dbReference type="ARBA" id="ARBA00022707"/>
    </source>
</evidence>
<dbReference type="InterPro" id="IPR046341">
    <property type="entry name" value="SET_dom_sf"/>
</dbReference>
<keyword evidence="2" id="KW-0808">Transferase</keyword>
<dbReference type="RefSeq" id="XP_024346097.1">
    <property type="nucleotide sequence ID" value="XM_024499488.1"/>
</dbReference>
<gene>
    <name evidence="9" type="ORF">EGR_10239</name>
</gene>
<keyword evidence="1" id="KW-0489">Methyltransferase</keyword>
<evidence type="ECO:0000256" key="1">
    <source>
        <dbReference type="ARBA" id="ARBA00022603"/>
    </source>
</evidence>
<organism evidence="9 10">
    <name type="scientific">Echinococcus granulosus</name>
    <name type="common">Hydatid tapeworm</name>
    <dbReference type="NCBI Taxonomy" id="6210"/>
    <lineage>
        <taxon>Eukaryota</taxon>
        <taxon>Metazoa</taxon>
        <taxon>Spiralia</taxon>
        <taxon>Lophotrochozoa</taxon>
        <taxon>Platyhelminthes</taxon>
        <taxon>Cestoda</taxon>
        <taxon>Eucestoda</taxon>
        <taxon>Cyclophyllidea</taxon>
        <taxon>Taeniidae</taxon>
        <taxon>Echinococcus</taxon>
        <taxon>Echinococcus granulosus group</taxon>
    </lineage>
</organism>
<keyword evidence="5" id="KW-0564">Palmitate</keyword>
<dbReference type="PANTHER" id="PTHR46402:SF2">
    <property type="entry name" value="HISTONE-LYSINE N-TRIMETHYLTRANSFERASE SMYD5"/>
    <property type="match status" value="1"/>
</dbReference>
<dbReference type="Proteomes" id="UP000019149">
    <property type="component" value="Unassembled WGS sequence"/>
</dbReference>
<dbReference type="KEGG" id="egl:EGR_10239"/>
<feature type="domain" description="SET" evidence="8">
    <location>
        <begin position="4"/>
        <end position="374"/>
    </location>
</feature>
<evidence type="ECO:0000313" key="9">
    <source>
        <dbReference type="EMBL" id="EUB54901.1"/>
    </source>
</evidence>
<keyword evidence="4" id="KW-0519">Myristate</keyword>
<dbReference type="Pfam" id="PF00856">
    <property type="entry name" value="SET"/>
    <property type="match status" value="1"/>
</dbReference>
<keyword evidence="10" id="KW-1185">Reference proteome</keyword>
<dbReference type="GO" id="GO:0042799">
    <property type="term" value="F:histone H4K20 methyltransferase activity"/>
    <property type="evidence" value="ECO:0007669"/>
    <property type="project" value="TreeGrafter"/>
</dbReference>
<evidence type="ECO:0000256" key="6">
    <source>
        <dbReference type="ARBA" id="ARBA00023288"/>
    </source>
</evidence>
<dbReference type="OrthoDB" id="438641at2759"/>
<dbReference type="GeneID" id="36345954"/>
<keyword evidence="3" id="KW-0949">S-adenosyl-L-methionine</keyword>
<dbReference type="SUPFAM" id="SSF82199">
    <property type="entry name" value="SET domain"/>
    <property type="match status" value="1"/>
</dbReference>
<comment type="caution">
    <text evidence="9">The sequence shown here is derived from an EMBL/GenBank/DDBJ whole genome shotgun (WGS) entry which is preliminary data.</text>
</comment>
<dbReference type="Gene3D" id="2.170.270.10">
    <property type="entry name" value="SET domain"/>
    <property type="match status" value="1"/>
</dbReference>
<evidence type="ECO:0000256" key="5">
    <source>
        <dbReference type="ARBA" id="ARBA00023139"/>
    </source>
</evidence>
<sequence>MEGAPVEVVDVGPEKGRGLFTTRPLVENEVILEERPLICCQLSWNRFYGYKSCDYCLKPLESPQDNARRLLRDHSFVLPVIPGASDGHFFVQPFQCSSCGVEYCSEACRAASASEYHFFICCRGQENPFFQLEKEWRESHLLPETGTIMLLVRIAAAHFSAHFCQCEQAQHIVTALSRFVSSPIVELPSSNEHDPCCSPTSLTHIMMGPKFSGNLARLHALFLEVLGEMVQRTGVFISPNEASNVLQQIGLRQLLSLYGFSSAMCLIGRNGQGIGTSSLGAWGKAAEKIIEGRGNLVEKRQFSDFLDSLYEKLDETAGDFLDVEGVGLYERQSLINHSCEPNASVRFELGTNELSIVANEDIGNPGTEVTICYFDECMLSRGVHSRRKYLREHYLFVCKCPRCIREKDDGAESETTEEEDDKDDLMGCCFSKSSEADRHQPSVEERRRLQAEAAKRRREEAAIRGIVNPASVRRRQEKLTTAENMRLSDDVQHDAGLRWTVSV</sequence>
<evidence type="ECO:0000256" key="2">
    <source>
        <dbReference type="ARBA" id="ARBA00022679"/>
    </source>
</evidence>
<dbReference type="EMBL" id="APAU02000201">
    <property type="protein sequence ID" value="EUB54901.1"/>
    <property type="molecule type" value="Genomic_DNA"/>
</dbReference>
<dbReference type="InterPro" id="IPR001214">
    <property type="entry name" value="SET_dom"/>
</dbReference>
<dbReference type="GO" id="GO:0045814">
    <property type="term" value="P:negative regulation of gene expression, epigenetic"/>
    <property type="evidence" value="ECO:0007669"/>
    <property type="project" value="TreeGrafter"/>
</dbReference>
<protein>
    <submittedName>
        <fullName evidence="9">SET and MYND domain-containing protein</fullName>
    </submittedName>
</protein>
<dbReference type="Pfam" id="PF15811">
    <property type="entry name" value="SVIP"/>
    <property type="match status" value="1"/>
</dbReference>
<dbReference type="GO" id="GO:0032259">
    <property type="term" value="P:methylation"/>
    <property type="evidence" value="ECO:0007669"/>
    <property type="project" value="UniProtKB-KW"/>
</dbReference>
<feature type="region of interest" description="Disordered" evidence="7">
    <location>
        <begin position="434"/>
        <end position="462"/>
    </location>
</feature>
<name>W6U2V1_ECHGR</name>
<accession>W6U2V1</accession>